<reference evidence="2 3" key="1">
    <citation type="submission" date="2024-06" db="EMBL/GenBank/DDBJ databases">
        <title>The Natural Products Discovery Center: Release of the First 8490 Sequenced Strains for Exploring Actinobacteria Biosynthetic Diversity.</title>
        <authorList>
            <person name="Kalkreuter E."/>
            <person name="Kautsar S.A."/>
            <person name="Yang D."/>
            <person name="Bader C.D."/>
            <person name="Teijaro C.N."/>
            <person name="Fluegel L."/>
            <person name="Davis C.M."/>
            <person name="Simpson J.R."/>
            <person name="Lauterbach L."/>
            <person name="Steele A.D."/>
            <person name="Gui C."/>
            <person name="Meng S."/>
            <person name="Li G."/>
            <person name="Viehrig K."/>
            <person name="Ye F."/>
            <person name="Su P."/>
            <person name="Kiefer A.F."/>
            <person name="Nichols A."/>
            <person name="Cepeda A.J."/>
            <person name="Yan W."/>
            <person name="Fan B."/>
            <person name="Jiang Y."/>
            <person name="Adhikari A."/>
            <person name="Zheng C.-J."/>
            <person name="Schuster L."/>
            <person name="Cowan T.M."/>
            <person name="Smanski M.J."/>
            <person name="Chevrette M.G."/>
            <person name="De Carvalho L.P.S."/>
            <person name="Shen B."/>
        </authorList>
    </citation>
    <scope>NUCLEOTIDE SEQUENCE [LARGE SCALE GENOMIC DNA]</scope>
    <source>
        <strain evidence="2 3">NPDC045974</strain>
    </source>
</reference>
<evidence type="ECO:0000313" key="2">
    <source>
        <dbReference type="EMBL" id="MEU7073380.1"/>
    </source>
</evidence>
<feature type="compositionally biased region" description="Basic and acidic residues" evidence="1">
    <location>
        <begin position="130"/>
        <end position="140"/>
    </location>
</feature>
<sequence length="140" mass="15372">MSMEHTTDGHTLLVSLPADLDVTGRAMAALRLQMLVLTYRPRLVRLSMPACRPTAASLSVLARLRRLCDDLGIFVALTMAPPAPASAAEGTAVRQPRSRHRYEGNPVFLFRAAEHHRTPVVGPSPSAPLIKERPEPRYGR</sequence>
<name>A0ABV3CH16_9ACTN</name>
<keyword evidence="3" id="KW-1185">Reference proteome</keyword>
<dbReference type="RefSeq" id="WP_358473503.1">
    <property type="nucleotide sequence ID" value="NZ_JBEZAE010000018.1"/>
</dbReference>
<dbReference type="EMBL" id="JBEZAE010000018">
    <property type="protein sequence ID" value="MEU7073380.1"/>
    <property type="molecule type" value="Genomic_DNA"/>
</dbReference>
<organism evidence="2 3">
    <name type="scientific">Streptomyces narbonensis</name>
    <dbReference type="NCBI Taxonomy" id="67333"/>
    <lineage>
        <taxon>Bacteria</taxon>
        <taxon>Bacillati</taxon>
        <taxon>Actinomycetota</taxon>
        <taxon>Actinomycetes</taxon>
        <taxon>Kitasatosporales</taxon>
        <taxon>Streptomycetaceae</taxon>
        <taxon>Streptomyces</taxon>
    </lineage>
</organism>
<evidence type="ECO:0000256" key="1">
    <source>
        <dbReference type="SAM" id="MobiDB-lite"/>
    </source>
</evidence>
<gene>
    <name evidence="2" type="ORF">AB0A88_24990</name>
</gene>
<proteinExistence type="predicted"/>
<evidence type="ECO:0000313" key="3">
    <source>
        <dbReference type="Proteomes" id="UP001551329"/>
    </source>
</evidence>
<dbReference type="Proteomes" id="UP001551329">
    <property type="component" value="Unassembled WGS sequence"/>
</dbReference>
<protein>
    <submittedName>
        <fullName evidence="2">Uncharacterized protein</fullName>
    </submittedName>
</protein>
<comment type="caution">
    <text evidence="2">The sequence shown here is derived from an EMBL/GenBank/DDBJ whole genome shotgun (WGS) entry which is preliminary data.</text>
</comment>
<feature type="region of interest" description="Disordered" evidence="1">
    <location>
        <begin position="118"/>
        <end position="140"/>
    </location>
</feature>
<accession>A0ABV3CH16</accession>